<evidence type="ECO:0000313" key="6">
    <source>
        <dbReference type="EMBL" id="RKP26318.1"/>
    </source>
</evidence>
<dbReference type="PIRSF" id="PIRSF005902">
    <property type="entry name" value="DNase_TatD"/>
    <property type="match status" value="1"/>
</dbReference>
<dbReference type="AlphaFoldDB" id="A0A4P9Z1V1"/>
<keyword evidence="7" id="KW-1185">Reference proteome</keyword>
<dbReference type="PANTHER" id="PTHR46317">
    <property type="entry name" value="HYDROLASE OF PHP SUPERFAMILY-RELATED PROTEIN"/>
    <property type="match status" value="1"/>
</dbReference>
<feature type="binding site" evidence="5">
    <location>
        <position position="10"/>
    </location>
    <ligand>
        <name>a divalent metal cation</name>
        <dbReference type="ChEBI" id="CHEBI:60240"/>
        <label>1</label>
    </ligand>
</feature>
<evidence type="ECO:0000256" key="5">
    <source>
        <dbReference type="PIRSR" id="PIRSR005902-1"/>
    </source>
</evidence>
<keyword evidence="3" id="KW-0378">Hydrolase</keyword>
<proteinExistence type="inferred from homology"/>
<evidence type="ECO:0000256" key="3">
    <source>
        <dbReference type="ARBA" id="ARBA00022801"/>
    </source>
</evidence>
<dbReference type="Pfam" id="PF01026">
    <property type="entry name" value="TatD_DNase"/>
    <property type="match status" value="1"/>
</dbReference>
<evidence type="ECO:0000256" key="4">
    <source>
        <dbReference type="ARBA" id="ARBA00093287"/>
    </source>
</evidence>
<protein>
    <submittedName>
        <fullName evidence="6">Uncharacterized protein</fullName>
    </submittedName>
</protein>
<name>A0A4P9Z1V1_9FUNG</name>
<accession>A0A4P9Z1V1</accession>
<dbReference type="PANTHER" id="PTHR46317:SF1">
    <property type="entry name" value="HYDROLASE, TATD FAMILY"/>
    <property type="match status" value="1"/>
</dbReference>
<feature type="binding site" evidence="5">
    <location>
        <position position="239"/>
    </location>
    <ligand>
        <name>a divalent metal cation</name>
        <dbReference type="ChEBI" id="CHEBI:60240"/>
        <label>1</label>
    </ligand>
</feature>
<dbReference type="SUPFAM" id="SSF51556">
    <property type="entry name" value="Metallo-dependent hydrolases"/>
    <property type="match status" value="1"/>
</dbReference>
<dbReference type="InterPro" id="IPR001130">
    <property type="entry name" value="TatD-like"/>
</dbReference>
<dbReference type="OrthoDB" id="6079689at2759"/>
<evidence type="ECO:0000313" key="7">
    <source>
        <dbReference type="Proteomes" id="UP000278143"/>
    </source>
</evidence>
<feature type="binding site" evidence="5">
    <location>
        <position position="8"/>
    </location>
    <ligand>
        <name>a divalent metal cation</name>
        <dbReference type="ChEBI" id="CHEBI:60240"/>
        <label>1</label>
    </ligand>
</feature>
<dbReference type="Proteomes" id="UP000278143">
    <property type="component" value="Unassembled WGS sequence"/>
</dbReference>
<dbReference type="EMBL" id="KZ989455">
    <property type="protein sequence ID" value="RKP26318.1"/>
    <property type="molecule type" value="Genomic_DNA"/>
</dbReference>
<reference evidence="7" key="1">
    <citation type="journal article" date="2018" name="Nat. Microbiol.">
        <title>Leveraging single-cell genomics to expand the fungal tree of life.</title>
        <authorList>
            <person name="Ahrendt S.R."/>
            <person name="Quandt C.A."/>
            <person name="Ciobanu D."/>
            <person name="Clum A."/>
            <person name="Salamov A."/>
            <person name="Andreopoulos B."/>
            <person name="Cheng J.F."/>
            <person name="Woyke T."/>
            <person name="Pelin A."/>
            <person name="Henrissat B."/>
            <person name="Reynolds N.K."/>
            <person name="Benny G.L."/>
            <person name="Smith M.E."/>
            <person name="James T.Y."/>
            <person name="Grigoriev I.V."/>
        </authorList>
    </citation>
    <scope>NUCLEOTIDE SEQUENCE [LARGE SCALE GENOMIC DNA]</scope>
    <source>
        <strain evidence="7">Benny S71-1</strain>
    </source>
</reference>
<comment type="similarity">
    <text evidence="1">Belongs to the metallo-dependent hydrolases superfamily. TatD-type hydrolase family.</text>
</comment>
<dbReference type="GO" id="GO:0016788">
    <property type="term" value="F:hydrolase activity, acting on ester bonds"/>
    <property type="evidence" value="ECO:0007669"/>
    <property type="project" value="InterPro"/>
</dbReference>
<gene>
    <name evidence="6" type="ORF">SYNPS1DRAFT_21900</name>
</gene>
<evidence type="ECO:0000256" key="2">
    <source>
        <dbReference type="ARBA" id="ARBA00022723"/>
    </source>
</evidence>
<dbReference type="GO" id="GO:0046872">
    <property type="term" value="F:metal ion binding"/>
    <property type="evidence" value="ECO:0007669"/>
    <property type="project" value="UniProtKB-KW"/>
</dbReference>
<feature type="binding site" evidence="5">
    <location>
        <position position="158"/>
    </location>
    <ligand>
        <name>a divalent metal cation</name>
        <dbReference type="ChEBI" id="CHEBI:60240"/>
        <label>2</label>
    </ligand>
</feature>
<comment type="function">
    <text evidence="4">Exhibits 3'-exonuclease activities and apurinic/apyrimidinic (AP) endonuclease (in vitro). Show preferential AP endonuclease activity on double-stranded DNA substrates and 3'- exonuclease activity on single-stranded DNA.</text>
</comment>
<evidence type="ECO:0000256" key="1">
    <source>
        <dbReference type="ARBA" id="ARBA00009275"/>
    </source>
</evidence>
<dbReference type="CDD" id="cd01310">
    <property type="entry name" value="TatD_DNAse"/>
    <property type="match status" value="1"/>
</dbReference>
<dbReference type="InterPro" id="IPR032466">
    <property type="entry name" value="Metal_Hydrolase"/>
</dbReference>
<feature type="binding site" evidence="5">
    <location>
        <position position="191"/>
    </location>
    <ligand>
        <name>a divalent metal cation</name>
        <dbReference type="ChEBI" id="CHEBI:60240"/>
        <label>2</label>
    </ligand>
</feature>
<dbReference type="Gene3D" id="3.20.20.140">
    <property type="entry name" value="Metal-dependent hydrolases"/>
    <property type="match status" value="1"/>
</dbReference>
<sequence>MSLLVDCHAHLYPPYCTLDELASGFGASMARMPACIAVTETCDDIRAIEAWLALPSMAPLAARTALCIGLHPMQRSADVSAGSTTLRIASWLASRAELEAYAARSPRVVGIGEIGLDFSPHVLATHPDGAEAAREEQRVVFKAQLELARRLHLPVNIHSRQAGRHVLDVLREVGYGADAGDGQQAPGILLHAFDGRPKYVREGLALGAYYSIAPSLARDPLLERLVQQVPLDRLVLESDTPALGMKRGKPSTPGQIEWVCGRIAELKGVPPAEVATTTTDNAYRLFPRLKTLMTQ</sequence>
<organism evidence="6 7">
    <name type="scientific">Syncephalis pseudoplumigaleata</name>
    <dbReference type="NCBI Taxonomy" id="1712513"/>
    <lineage>
        <taxon>Eukaryota</taxon>
        <taxon>Fungi</taxon>
        <taxon>Fungi incertae sedis</taxon>
        <taxon>Zoopagomycota</taxon>
        <taxon>Zoopagomycotina</taxon>
        <taxon>Zoopagomycetes</taxon>
        <taxon>Zoopagales</taxon>
        <taxon>Piptocephalidaceae</taxon>
        <taxon>Syncephalis</taxon>
    </lineage>
</organism>
<feature type="binding site" evidence="5">
    <location>
        <position position="113"/>
    </location>
    <ligand>
        <name>a divalent metal cation</name>
        <dbReference type="ChEBI" id="CHEBI:60240"/>
        <label>1</label>
    </ligand>
</feature>
<keyword evidence="2 5" id="KW-0479">Metal-binding</keyword>